<dbReference type="Proteomes" id="UP000663853">
    <property type="component" value="Unassembled WGS sequence"/>
</dbReference>
<dbReference type="AlphaFoldDB" id="A0A8H3DLE2"/>
<dbReference type="SUPFAM" id="SSF48452">
    <property type="entry name" value="TPR-like"/>
    <property type="match status" value="1"/>
</dbReference>
<reference evidence="1" key="1">
    <citation type="submission" date="2021-01" db="EMBL/GenBank/DDBJ databases">
        <authorList>
            <person name="Kaushik A."/>
        </authorList>
    </citation>
    <scope>NUCLEOTIDE SEQUENCE</scope>
    <source>
        <strain evidence="1">AG6-10EEA</strain>
    </source>
</reference>
<organism evidence="1 2">
    <name type="scientific">Rhizoctonia solani</name>
    <dbReference type="NCBI Taxonomy" id="456999"/>
    <lineage>
        <taxon>Eukaryota</taxon>
        <taxon>Fungi</taxon>
        <taxon>Dikarya</taxon>
        <taxon>Basidiomycota</taxon>
        <taxon>Agaricomycotina</taxon>
        <taxon>Agaricomycetes</taxon>
        <taxon>Cantharellales</taxon>
        <taxon>Ceratobasidiaceae</taxon>
        <taxon>Rhizoctonia</taxon>
    </lineage>
</organism>
<proteinExistence type="predicted"/>
<protein>
    <submittedName>
        <fullName evidence="1">Uncharacterized protein</fullName>
    </submittedName>
</protein>
<comment type="caution">
    <text evidence="1">The sequence shown here is derived from an EMBL/GenBank/DDBJ whole genome shotgun (WGS) entry which is preliminary data.</text>
</comment>
<dbReference type="EMBL" id="CAJMXA010004148">
    <property type="protein sequence ID" value="CAE6535814.1"/>
    <property type="molecule type" value="Genomic_DNA"/>
</dbReference>
<evidence type="ECO:0000313" key="2">
    <source>
        <dbReference type="Proteomes" id="UP000663853"/>
    </source>
</evidence>
<accession>A0A8H3DLE2</accession>
<gene>
    <name evidence="1" type="ORF">RDB_LOCUS178455</name>
</gene>
<dbReference type="Gene3D" id="1.25.40.10">
    <property type="entry name" value="Tetratricopeptide repeat domain"/>
    <property type="match status" value="2"/>
</dbReference>
<evidence type="ECO:0000313" key="1">
    <source>
        <dbReference type="EMBL" id="CAE6535814.1"/>
    </source>
</evidence>
<sequence>MPPGPLHSTCGGEYMVSQSHMSQGSNQPTSNIDCTGLWLRDVIAEQDRLLSLLEYKHFCVFFSTPHIDRFARNSARQQPERHQIWTQINTILTLLEAPEALQFENQDVARSIVKEVETAIRFDDRCRGEPGGLDLLVRLHTLDGALWSENLQDLGSVLLEASLTHLNRMEQSSVSSRYHLEMALEYYARAESSDLGGNDTRVLRKLVAIGKVRLGRCIEHWEEILEGGLANGSTATDNPFAGQKLNVPEESRDDFFIGFQCISYMPGLSFTGNFTEMTDHSPEGNNHLSLPGITLSASIYDTSTWAYEVLQAQAKLQELASDGSKDTAPALAQIHLVFSLLEAFEPFTFNDHFVWATTLMASRDAFRELSGTPNLLSHYLTQAIELSVRYSTLSDDLCPRQGSKQSLVAALGDAIGVHLHQIMAPNGTTDTRLLDAVLEYYARLASIDHNVAASLDPIDQGMGVPQMVAACGILRMREVIAKSQVFETFESTFGQNCSPFDDHDIWWQYLQPDMRPLLIKCFETIQQAEADMNFVIECLSWGVRLLQEDDPELPNILDVLSFFLGFRRIIFQDHSSYAMDINQAVEYQTRAISLTPKDHPKYQERMNHLANLLEDRFNSGEESMEDVEKTLEILRSQAKDLKCEDEQAISDQIALAAAFERRFEMTGTGDDIDRAIETLSRVAQSLPVNYPPLHRATISKKLGVIYRRRFLSFGKLADIDKAVEYLGHALLFQSEGQGSRGLILLESMRTRKARYDRLKEHRDMHMMREYFEELQVSKESTGTVAHEHHIRQLFSTPLDLVDIMAKLPMSHDPDPAKIEALNEKVTFAEKLVAIFGSAPTYIAHLARCLYERYLDTNDTTDIHDAIGYMNQALSLKPQGHSDVPNWYYELACFHYIRLYQSPSLGDYQQAVQCANQALSLFPCNHRNRTSCLVALANIYCHGPSFGEDRGELQQMYWKCYQEAACCVRGDPSLKLMAAHVWVHTSMRTKNYGQAMEAFTAAMSIVPEVAWLGDTVAKRFSLGNSALTAQIGTLATKAAATAIHSHYHATALEWLEQGRSVIWNQTLQLRTPLDELQSAKPELAHELKQLSAELHHAGFQTPYTGGADTDLTSLEAAAQRHR</sequence>
<name>A0A8H3DLE2_9AGAM</name>
<dbReference type="InterPro" id="IPR011990">
    <property type="entry name" value="TPR-like_helical_dom_sf"/>
</dbReference>